<dbReference type="RefSeq" id="WP_057799115.1">
    <property type="nucleotide sequence ID" value="NZ_BJZZ01000011.1"/>
</dbReference>
<organism evidence="2 3">
    <name type="scientific">Pediococcus argentinicus</name>
    <dbReference type="NCBI Taxonomy" id="480391"/>
    <lineage>
        <taxon>Bacteria</taxon>
        <taxon>Bacillati</taxon>
        <taxon>Bacillota</taxon>
        <taxon>Bacilli</taxon>
        <taxon>Lactobacillales</taxon>
        <taxon>Lactobacillaceae</taxon>
        <taxon>Pediococcus</taxon>
    </lineage>
</organism>
<dbReference type="AlphaFoldDB" id="A0A0R2NKF4"/>
<dbReference type="InterPro" id="IPR036390">
    <property type="entry name" value="WH_DNA-bd_sf"/>
</dbReference>
<dbReference type="InterPro" id="IPR036388">
    <property type="entry name" value="WH-like_DNA-bd_sf"/>
</dbReference>
<dbReference type="Gene3D" id="1.10.10.10">
    <property type="entry name" value="Winged helix-like DNA-binding domain superfamily/Winged helix DNA-binding domain"/>
    <property type="match status" value="1"/>
</dbReference>
<evidence type="ECO:0000313" key="2">
    <source>
        <dbReference type="EMBL" id="KRO25330.1"/>
    </source>
</evidence>
<sequence length="176" mass="20410">MYELFILSELFEEPSDGYKLRSILQKIVGNERKISFGVIYPQLERMENKGFIDVELVNTDSKRPKKVNHITELGKARFTELMGASVPLNQNAQLTYEIKIGSFHTISSELQLQVMEDYMQYLNNKIQINQDNIAEIKQKPTMSIGDKSDTVEIIELRQVQNQAALKWAQQKINQMR</sequence>
<dbReference type="SUPFAM" id="SSF46785">
    <property type="entry name" value="Winged helix' DNA-binding domain"/>
    <property type="match status" value="1"/>
</dbReference>
<protein>
    <recommendedName>
        <fullName evidence="1">Transcription regulator PadR N-terminal domain-containing protein</fullName>
    </recommendedName>
</protein>
<name>A0A0R2NKF4_9LACO</name>
<dbReference type="OrthoDB" id="2374094at2"/>
<dbReference type="EMBL" id="JQCQ01000012">
    <property type="protein sequence ID" value="KRO25330.1"/>
    <property type="molecule type" value="Genomic_DNA"/>
</dbReference>
<accession>A0A0R2NKF4</accession>
<dbReference type="PANTHER" id="PTHR33169">
    <property type="entry name" value="PADR-FAMILY TRANSCRIPTIONAL REGULATOR"/>
    <property type="match status" value="1"/>
</dbReference>
<dbReference type="PATRIC" id="fig|480391.4.peg.278"/>
<dbReference type="Proteomes" id="UP000051249">
    <property type="component" value="Unassembled WGS sequence"/>
</dbReference>
<keyword evidence="3" id="KW-1185">Reference proteome</keyword>
<feature type="domain" description="Transcription regulator PadR N-terminal" evidence="1">
    <location>
        <begin position="6"/>
        <end position="79"/>
    </location>
</feature>
<dbReference type="InterPro" id="IPR005149">
    <property type="entry name" value="Tscrpt_reg_PadR_N"/>
</dbReference>
<evidence type="ECO:0000259" key="1">
    <source>
        <dbReference type="Pfam" id="PF03551"/>
    </source>
</evidence>
<gene>
    <name evidence="2" type="ORF">IV88_GL000275</name>
</gene>
<dbReference type="PANTHER" id="PTHR33169:SF26">
    <property type="entry name" value="CONSERVED PROTEIN"/>
    <property type="match status" value="1"/>
</dbReference>
<reference evidence="2 3" key="1">
    <citation type="journal article" date="2015" name="Genome Announc.">
        <title>Expanding the biotechnology potential of lactobacilli through comparative genomics of 213 strains and associated genera.</title>
        <authorList>
            <person name="Sun Z."/>
            <person name="Harris H.M."/>
            <person name="McCann A."/>
            <person name="Guo C."/>
            <person name="Argimon S."/>
            <person name="Zhang W."/>
            <person name="Yang X."/>
            <person name="Jeffery I.B."/>
            <person name="Cooney J.C."/>
            <person name="Kagawa T.F."/>
            <person name="Liu W."/>
            <person name="Song Y."/>
            <person name="Salvetti E."/>
            <person name="Wrobel A."/>
            <person name="Rasinkangas P."/>
            <person name="Parkhill J."/>
            <person name="Rea M.C."/>
            <person name="O'Sullivan O."/>
            <person name="Ritari J."/>
            <person name="Douillard F.P."/>
            <person name="Paul Ross R."/>
            <person name="Yang R."/>
            <person name="Briner A.E."/>
            <person name="Felis G.E."/>
            <person name="de Vos W.M."/>
            <person name="Barrangou R."/>
            <person name="Klaenhammer T.R."/>
            <person name="Caufield P.W."/>
            <person name="Cui Y."/>
            <person name="Zhang H."/>
            <person name="O'Toole P.W."/>
        </authorList>
    </citation>
    <scope>NUCLEOTIDE SEQUENCE [LARGE SCALE GENOMIC DNA]</scope>
    <source>
        <strain evidence="2 3">DSM 23026</strain>
    </source>
</reference>
<proteinExistence type="predicted"/>
<comment type="caution">
    <text evidence="2">The sequence shown here is derived from an EMBL/GenBank/DDBJ whole genome shotgun (WGS) entry which is preliminary data.</text>
</comment>
<dbReference type="Pfam" id="PF03551">
    <property type="entry name" value="PadR"/>
    <property type="match status" value="1"/>
</dbReference>
<dbReference type="InterPro" id="IPR052509">
    <property type="entry name" value="Metal_resp_DNA-bind_regulator"/>
</dbReference>
<evidence type="ECO:0000313" key="3">
    <source>
        <dbReference type="Proteomes" id="UP000051249"/>
    </source>
</evidence>